<evidence type="ECO:0000313" key="1">
    <source>
        <dbReference type="EMBL" id="PLK30534.1"/>
    </source>
</evidence>
<gene>
    <name evidence="1" type="ORF">CGS50_002665</name>
</gene>
<reference evidence="1 2" key="1">
    <citation type="journal article" date="2017" name="Front. Microbiol.">
        <title>New Insights into the Diversity of the Genus Faecalibacterium.</title>
        <authorList>
            <person name="Benevides L."/>
            <person name="Burman S."/>
            <person name="Martin R."/>
            <person name="Robert V."/>
            <person name="Thomas M."/>
            <person name="Miquel S."/>
            <person name="Chain F."/>
            <person name="Sokol H."/>
            <person name="Bermudez-Humaran L.G."/>
            <person name="Morrison M."/>
            <person name="Langella P."/>
            <person name="Azevedo V.A."/>
            <person name="Chatel J.M."/>
            <person name="Soares S."/>
        </authorList>
    </citation>
    <scope>NUCLEOTIDE SEQUENCE [LARGE SCALE GENOMIC DNA]</scope>
    <source>
        <strain evidence="1 2">CNCM I 4542</strain>
    </source>
</reference>
<protein>
    <submittedName>
        <fullName evidence="1">Uncharacterized protein</fullName>
    </submittedName>
</protein>
<sequence>MRHTVRYGGIEPPPVSHERQAAFVSMYRIEQSAKRKREKCMQSQKEEIIMEVRFGDCVEAALRCARFRLY</sequence>
<name>A0A2J4JRP8_9FIRM</name>
<dbReference type="AlphaFoldDB" id="A0A2J4JRP8"/>
<dbReference type="Proteomes" id="UP000221015">
    <property type="component" value="Unassembled WGS sequence"/>
</dbReference>
<proteinExistence type="predicted"/>
<organism evidence="1 2">
    <name type="scientific">Faecalibacterium prausnitzii</name>
    <dbReference type="NCBI Taxonomy" id="853"/>
    <lineage>
        <taxon>Bacteria</taxon>
        <taxon>Bacillati</taxon>
        <taxon>Bacillota</taxon>
        <taxon>Clostridia</taxon>
        <taxon>Eubacteriales</taxon>
        <taxon>Oscillospiraceae</taxon>
        <taxon>Faecalibacterium</taxon>
    </lineage>
</organism>
<evidence type="ECO:0000313" key="2">
    <source>
        <dbReference type="Proteomes" id="UP000221015"/>
    </source>
</evidence>
<accession>A0A2J4JRP8</accession>
<dbReference type="EMBL" id="NMTS02000001">
    <property type="protein sequence ID" value="PLK30534.1"/>
    <property type="molecule type" value="Genomic_DNA"/>
</dbReference>
<comment type="caution">
    <text evidence="1">The sequence shown here is derived from an EMBL/GenBank/DDBJ whole genome shotgun (WGS) entry which is preliminary data.</text>
</comment>